<reference evidence="2 3" key="3">
    <citation type="submission" date="2020-08" db="EMBL/GenBank/DDBJ databases">
        <title>Genomic Encyclopedia of Type Strains, Phase IV (KMG-IV): sequencing the most valuable type-strain genomes for metagenomic binning, comparative biology and taxonomic classification.</title>
        <authorList>
            <person name="Goeker M."/>
        </authorList>
    </citation>
    <scope>NUCLEOTIDE SEQUENCE [LARGE SCALE GENOMIC DNA]</scope>
    <source>
        <strain evidence="2 3">DSM 24105</strain>
    </source>
</reference>
<sequence length="55" mass="5763">MDIVIIVGIAVVPDNLFEVDIEGRRDITAVVQMASGDIAASMMDLIVATAMTKAA</sequence>
<organism evidence="2 3">
    <name type="scientific">Methylobacterium brachythecii</name>
    <dbReference type="NCBI Taxonomy" id="1176177"/>
    <lineage>
        <taxon>Bacteria</taxon>
        <taxon>Pseudomonadati</taxon>
        <taxon>Pseudomonadota</taxon>
        <taxon>Alphaproteobacteria</taxon>
        <taxon>Hyphomicrobiales</taxon>
        <taxon>Methylobacteriaceae</taxon>
        <taxon>Methylobacterium</taxon>
    </lineage>
</organism>
<dbReference type="RefSeq" id="WP_183503703.1">
    <property type="nucleotide sequence ID" value="NZ_BSPG01000012.1"/>
</dbReference>
<reference evidence="1" key="4">
    <citation type="submission" date="2023-01" db="EMBL/GenBank/DDBJ databases">
        <title>Draft genome sequence of Methylobacterium brachythecii strain NBRC 107710.</title>
        <authorList>
            <person name="Sun Q."/>
            <person name="Mori K."/>
        </authorList>
    </citation>
    <scope>NUCLEOTIDE SEQUENCE</scope>
    <source>
        <strain evidence="1">NBRC 107710</strain>
    </source>
</reference>
<dbReference type="EMBL" id="BSPG01000012">
    <property type="protein sequence ID" value="GLS44482.1"/>
    <property type="molecule type" value="Genomic_DNA"/>
</dbReference>
<comment type="caution">
    <text evidence="2">The sequence shown here is derived from an EMBL/GenBank/DDBJ whole genome shotgun (WGS) entry which is preliminary data.</text>
</comment>
<gene>
    <name evidence="1" type="ORF">GCM10007884_24700</name>
    <name evidence="2" type="ORF">GGR33_001580</name>
</gene>
<reference evidence="4" key="2">
    <citation type="journal article" date="2019" name="Int. J. Syst. Evol. Microbiol.">
        <title>The Global Catalogue of Microorganisms (GCM) 10K type strain sequencing project: providing services to taxonomists for standard genome sequencing and annotation.</title>
        <authorList>
            <consortium name="The Broad Institute Genomics Platform"/>
            <consortium name="The Broad Institute Genome Sequencing Center for Infectious Disease"/>
            <person name="Wu L."/>
            <person name="Ma J."/>
        </authorList>
    </citation>
    <scope>NUCLEOTIDE SEQUENCE [LARGE SCALE GENOMIC DNA]</scope>
    <source>
        <strain evidence="4">NBRC 107710</strain>
    </source>
</reference>
<proteinExistence type="predicted"/>
<reference evidence="1" key="1">
    <citation type="journal article" date="2014" name="Int. J. Syst. Evol. Microbiol.">
        <title>Complete genome of a new Firmicutes species belonging to the dominant human colonic microbiota ('Ruminococcus bicirculans') reveals two chromosomes and a selective capacity to utilize plant glucans.</title>
        <authorList>
            <consortium name="NISC Comparative Sequencing Program"/>
            <person name="Wegmann U."/>
            <person name="Louis P."/>
            <person name="Goesmann A."/>
            <person name="Henrissat B."/>
            <person name="Duncan S.H."/>
            <person name="Flint H.J."/>
        </authorList>
    </citation>
    <scope>NUCLEOTIDE SEQUENCE</scope>
    <source>
        <strain evidence="1">NBRC 107710</strain>
    </source>
</reference>
<dbReference type="EMBL" id="JACIDN010000003">
    <property type="protein sequence ID" value="MBB3902085.1"/>
    <property type="molecule type" value="Genomic_DNA"/>
</dbReference>
<evidence type="ECO:0000313" key="4">
    <source>
        <dbReference type="Proteomes" id="UP001156881"/>
    </source>
</evidence>
<protein>
    <submittedName>
        <fullName evidence="2">Uncharacterized protein</fullName>
    </submittedName>
</protein>
<dbReference type="AlphaFoldDB" id="A0A7W6AIL3"/>
<keyword evidence="4" id="KW-1185">Reference proteome</keyword>
<dbReference type="Proteomes" id="UP001156881">
    <property type="component" value="Unassembled WGS sequence"/>
</dbReference>
<evidence type="ECO:0000313" key="2">
    <source>
        <dbReference type="EMBL" id="MBB3902085.1"/>
    </source>
</evidence>
<evidence type="ECO:0000313" key="3">
    <source>
        <dbReference type="Proteomes" id="UP000517759"/>
    </source>
</evidence>
<name>A0A7W6AIL3_9HYPH</name>
<accession>A0A7W6AIL3</accession>
<dbReference type="Proteomes" id="UP000517759">
    <property type="component" value="Unassembled WGS sequence"/>
</dbReference>
<evidence type="ECO:0000313" key="1">
    <source>
        <dbReference type="EMBL" id="GLS44482.1"/>
    </source>
</evidence>